<evidence type="ECO:0000313" key="2">
    <source>
        <dbReference type="RefSeq" id="XP_030385312.1"/>
    </source>
</evidence>
<evidence type="ECO:0000313" key="1">
    <source>
        <dbReference type="Proteomes" id="UP000504634"/>
    </source>
</evidence>
<proteinExistence type="predicted"/>
<dbReference type="AlphaFoldDB" id="A0A6J2UDW9"/>
<dbReference type="Proteomes" id="UP000504634">
    <property type="component" value="Unplaced"/>
</dbReference>
<protein>
    <submittedName>
        <fullName evidence="2">Uncharacterized protein LOC115632346</fullName>
    </submittedName>
</protein>
<organism evidence="1 2">
    <name type="scientific">Drosophila lebanonensis</name>
    <name type="common">Fruit fly</name>
    <name type="synonym">Scaptodrosophila lebanonensis</name>
    <dbReference type="NCBI Taxonomy" id="7225"/>
    <lineage>
        <taxon>Eukaryota</taxon>
        <taxon>Metazoa</taxon>
        <taxon>Ecdysozoa</taxon>
        <taxon>Arthropoda</taxon>
        <taxon>Hexapoda</taxon>
        <taxon>Insecta</taxon>
        <taxon>Pterygota</taxon>
        <taxon>Neoptera</taxon>
        <taxon>Endopterygota</taxon>
        <taxon>Diptera</taxon>
        <taxon>Brachycera</taxon>
        <taxon>Muscomorpha</taxon>
        <taxon>Ephydroidea</taxon>
        <taxon>Drosophilidae</taxon>
        <taxon>Scaptodrosophila</taxon>
    </lineage>
</organism>
<gene>
    <name evidence="2" type="primary">LOC115632346</name>
</gene>
<name>A0A6J2UDW9_DROLE</name>
<dbReference type="RefSeq" id="XP_030385312.1">
    <property type="nucleotide sequence ID" value="XM_030529452.1"/>
</dbReference>
<keyword evidence="1" id="KW-1185">Reference proteome</keyword>
<accession>A0A6J2UDW9</accession>
<reference evidence="2" key="1">
    <citation type="submission" date="2025-08" db="UniProtKB">
        <authorList>
            <consortium name="RefSeq"/>
        </authorList>
    </citation>
    <scope>IDENTIFICATION</scope>
    <source>
        <strain evidence="2">11010-0011.00</strain>
        <tissue evidence="2">Whole body</tissue>
    </source>
</reference>
<dbReference type="GeneID" id="115632346"/>
<sequence length="130" mass="15343">MSPPQSPTKRPWFRFTFPPLRPIFSQNTAVLTPAFTKVDDMLIQRTRSFWRCDKILCPVATTEYCQTMKVTSQKKKNYYERRNTCFGKNKKVLLSKSVLEKGRPYEQIHIIAELHRNGISNTQNVRNIKY</sequence>